<dbReference type="PROSITE" id="PS01124">
    <property type="entry name" value="HTH_ARAC_FAMILY_2"/>
    <property type="match status" value="1"/>
</dbReference>
<dbReference type="OrthoDB" id="9789899at2"/>
<accession>A0A2S2DJP1</accession>
<dbReference type="InterPro" id="IPR018060">
    <property type="entry name" value="HTH_AraC"/>
</dbReference>
<dbReference type="InterPro" id="IPR050204">
    <property type="entry name" value="AraC_XylS_family_regulators"/>
</dbReference>
<evidence type="ECO:0000313" key="6">
    <source>
        <dbReference type="Proteomes" id="UP000245820"/>
    </source>
</evidence>
<evidence type="ECO:0000313" key="5">
    <source>
        <dbReference type="EMBL" id="AWL05538.1"/>
    </source>
</evidence>
<keyword evidence="1" id="KW-0805">Transcription regulation</keyword>
<evidence type="ECO:0000256" key="2">
    <source>
        <dbReference type="ARBA" id="ARBA00023125"/>
    </source>
</evidence>
<dbReference type="PROSITE" id="PS00041">
    <property type="entry name" value="HTH_ARAC_FAMILY_1"/>
    <property type="match status" value="1"/>
</dbReference>
<dbReference type="PANTHER" id="PTHR46796:SF7">
    <property type="entry name" value="ARAC FAMILY TRANSCRIPTIONAL REGULATOR"/>
    <property type="match status" value="1"/>
</dbReference>
<dbReference type="SMART" id="SM00342">
    <property type="entry name" value="HTH_ARAC"/>
    <property type="match status" value="1"/>
</dbReference>
<dbReference type="RefSeq" id="WP_109345873.1">
    <property type="nucleotide sequence ID" value="NZ_CP029343.1"/>
</dbReference>
<dbReference type="GO" id="GO:0043565">
    <property type="term" value="F:sequence-specific DNA binding"/>
    <property type="evidence" value="ECO:0007669"/>
    <property type="project" value="InterPro"/>
</dbReference>
<dbReference type="InterPro" id="IPR032783">
    <property type="entry name" value="AraC_lig"/>
</dbReference>
<keyword evidence="6" id="KW-1185">Reference proteome</keyword>
<dbReference type="AlphaFoldDB" id="A0A2S2DJP1"/>
<dbReference type="InterPro" id="IPR020449">
    <property type="entry name" value="Tscrpt_reg_AraC-type_HTH"/>
</dbReference>
<dbReference type="EMBL" id="CP029343">
    <property type="protein sequence ID" value="AWL05538.1"/>
    <property type="molecule type" value="Genomic_DNA"/>
</dbReference>
<dbReference type="PRINTS" id="PR00032">
    <property type="entry name" value="HTHARAC"/>
</dbReference>
<sequence length="337" mass="36509">MLRPPPFMRDRPDLLSVRSSDPLSDMLALLQVRSGAALRMTAGGPWALRFPAYPYLKFIAQLRGVLHVRVEGDAHSYRLEAGDCLLMRSGRPYVAATDPALPAQDGPAHFAALRGGAITWGDPDAGERMEMIAGRFELDASQRDLLEQVAPPELHIRADAQAAPALRALLDLYGKEAGAPDAGARLVTDGLARIALVQALREPGGARHGWLAALADAKIGPALRLLHGAPERRWSVGELARDTAMSRSALALRFRQLVGMAPLQYLQAWRMRLARKALHEEDTPVATIAWRLGYASESAFSAAFKRASGCAPGVYRQKKRAAETARSPHPGADALTR</sequence>
<evidence type="ECO:0000256" key="3">
    <source>
        <dbReference type="ARBA" id="ARBA00023163"/>
    </source>
</evidence>
<dbReference type="SUPFAM" id="SSF46689">
    <property type="entry name" value="Homeodomain-like"/>
    <property type="match status" value="2"/>
</dbReference>
<evidence type="ECO:0000259" key="4">
    <source>
        <dbReference type="PROSITE" id="PS01124"/>
    </source>
</evidence>
<dbReference type="KEGG" id="mtim:DIR46_14555"/>
<name>A0A2S2DJP1_9BURK</name>
<dbReference type="GO" id="GO:0003700">
    <property type="term" value="F:DNA-binding transcription factor activity"/>
    <property type="evidence" value="ECO:0007669"/>
    <property type="project" value="InterPro"/>
</dbReference>
<dbReference type="Pfam" id="PF12833">
    <property type="entry name" value="HTH_18"/>
    <property type="match status" value="1"/>
</dbReference>
<gene>
    <name evidence="5" type="ORF">DIR46_14555</name>
</gene>
<keyword evidence="3" id="KW-0804">Transcription</keyword>
<keyword evidence="2" id="KW-0238">DNA-binding</keyword>
<dbReference type="PANTHER" id="PTHR46796">
    <property type="entry name" value="HTH-TYPE TRANSCRIPTIONAL ACTIVATOR RHAS-RELATED"/>
    <property type="match status" value="1"/>
</dbReference>
<evidence type="ECO:0000256" key="1">
    <source>
        <dbReference type="ARBA" id="ARBA00023015"/>
    </source>
</evidence>
<dbReference type="InterPro" id="IPR018062">
    <property type="entry name" value="HTH_AraC-typ_CS"/>
</dbReference>
<dbReference type="Pfam" id="PF12852">
    <property type="entry name" value="Cupin_6"/>
    <property type="match status" value="1"/>
</dbReference>
<protein>
    <submittedName>
        <fullName evidence="5">AraC family transcriptional regulator</fullName>
    </submittedName>
</protein>
<dbReference type="InterPro" id="IPR009057">
    <property type="entry name" value="Homeodomain-like_sf"/>
</dbReference>
<dbReference type="Proteomes" id="UP000245820">
    <property type="component" value="Chromosome"/>
</dbReference>
<dbReference type="Gene3D" id="1.10.10.60">
    <property type="entry name" value="Homeodomain-like"/>
    <property type="match status" value="2"/>
</dbReference>
<proteinExistence type="predicted"/>
<organism evidence="5 6">
    <name type="scientific">Massilia oculi</name>
    <dbReference type="NCBI Taxonomy" id="945844"/>
    <lineage>
        <taxon>Bacteria</taxon>
        <taxon>Pseudomonadati</taxon>
        <taxon>Pseudomonadota</taxon>
        <taxon>Betaproteobacteria</taxon>
        <taxon>Burkholderiales</taxon>
        <taxon>Oxalobacteraceae</taxon>
        <taxon>Telluria group</taxon>
        <taxon>Massilia</taxon>
    </lineage>
</organism>
<feature type="domain" description="HTH araC/xylS-type" evidence="4">
    <location>
        <begin position="220"/>
        <end position="318"/>
    </location>
</feature>
<reference evidence="5 6" key="1">
    <citation type="submission" date="2018-05" db="EMBL/GenBank/DDBJ databases">
        <title>Complete genome sequence of Massilia oculi sp. nov. CCUG 43427T (=DSM 26321T), the type strain of M. oculi, and comparison with genome sequences of other Massilia strains.</title>
        <authorList>
            <person name="Zhu B."/>
        </authorList>
    </citation>
    <scope>NUCLEOTIDE SEQUENCE [LARGE SCALE GENOMIC DNA]</scope>
    <source>
        <strain evidence="5 6">CCUG 43427</strain>
    </source>
</reference>